<keyword evidence="1" id="KW-0732">Signal</keyword>
<dbReference type="STRING" id="150146.SAMN05443667_10731"/>
<dbReference type="AlphaFoldDB" id="A0A1H4D3D8"/>
<gene>
    <name evidence="2" type="ORF">SAMN05443667_10731</name>
</gene>
<reference evidence="3" key="1">
    <citation type="submission" date="2016-10" db="EMBL/GenBank/DDBJ databases">
        <authorList>
            <person name="Varghese N."/>
            <person name="Submissions S."/>
        </authorList>
    </citation>
    <scope>NUCLEOTIDE SEQUENCE [LARGE SCALE GENOMIC DNA]</scope>
    <source>
        <strain evidence="3">DSM 22376</strain>
    </source>
</reference>
<feature type="signal peptide" evidence="1">
    <location>
        <begin position="1"/>
        <end position="21"/>
    </location>
</feature>
<proteinExistence type="predicted"/>
<name>A0A1H4D3D8_9FLAO</name>
<protein>
    <recommendedName>
        <fullName evidence="4">Phosphate-selective porin O and P</fullName>
    </recommendedName>
</protein>
<dbReference type="Proteomes" id="UP000198951">
    <property type="component" value="Unassembled WGS sequence"/>
</dbReference>
<dbReference type="SUPFAM" id="SSF56935">
    <property type="entry name" value="Porins"/>
    <property type="match status" value="1"/>
</dbReference>
<evidence type="ECO:0000256" key="1">
    <source>
        <dbReference type="SAM" id="SignalP"/>
    </source>
</evidence>
<accession>A0A1H4D3D8</accession>
<sequence length="387" mass="43264">MFSKITLIIGFLLLSAGAIHAQDKPEVTIGGALRFNYNLSSWKEGQKKRGGDFGYDVFRVNAKAKYKGIKLNAEYRLYSEGFGGGMLKQGWLAYDFDAKNEIQVGLTQVPFGITTYNSHNWFFSINYYIGLEDDHDMGVKFTHTDKKWNYALAFFKNAEELKFGSNSDVSDSRYSYDVASIDLDGDGVLDLRNKETNQVNGKLSYKIGNDSINHKIGTSVQYGGLYNLDTEEMGSHYAAALHYELKYKRFGVKAQVSTYKKSPKNPNGESDEIIAMTAYGAPYLVAAAGNTYTLGVQYTVPVKWGPVSSLQFYNDYGYLEKINSDFKDSAMNVTGVLVSAGSVYTYFDIAAGKDQPWLGPVWKNALANGTADAKWEVRFNMNIGYYF</sequence>
<dbReference type="RefSeq" id="WP_091089389.1">
    <property type="nucleotide sequence ID" value="NZ_FNRD01000007.1"/>
</dbReference>
<feature type="chain" id="PRO_5011467778" description="Phosphate-selective porin O and P" evidence="1">
    <location>
        <begin position="22"/>
        <end position="387"/>
    </location>
</feature>
<evidence type="ECO:0008006" key="4">
    <source>
        <dbReference type="Google" id="ProtNLM"/>
    </source>
</evidence>
<keyword evidence="3" id="KW-1185">Reference proteome</keyword>
<organism evidence="2 3">
    <name type="scientific">Flavobacterium gillisiae</name>
    <dbReference type="NCBI Taxonomy" id="150146"/>
    <lineage>
        <taxon>Bacteria</taxon>
        <taxon>Pseudomonadati</taxon>
        <taxon>Bacteroidota</taxon>
        <taxon>Flavobacteriia</taxon>
        <taxon>Flavobacteriales</taxon>
        <taxon>Flavobacteriaceae</taxon>
        <taxon>Flavobacterium</taxon>
    </lineage>
</organism>
<evidence type="ECO:0000313" key="3">
    <source>
        <dbReference type="Proteomes" id="UP000198951"/>
    </source>
</evidence>
<dbReference type="EMBL" id="FNRD01000007">
    <property type="protein sequence ID" value="SEA67111.1"/>
    <property type="molecule type" value="Genomic_DNA"/>
</dbReference>
<evidence type="ECO:0000313" key="2">
    <source>
        <dbReference type="EMBL" id="SEA67111.1"/>
    </source>
</evidence>
<dbReference type="OrthoDB" id="625456at2"/>